<dbReference type="PANTHER" id="PTHR12128">
    <property type="entry name" value="DIHYDRODIPICOLINATE SYNTHASE"/>
    <property type="match status" value="1"/>
</dbReference>
<dbReference type="SUPFAM" id="SSF51569">
    <property type="entry name" value="Aldolase"/>
    <property type="match status" value="1"/>
</dbReference>
<dbReference type="InterPro" id="IPR013785">
    <property type="entry name" value="Aldolase_TIM"/>
</dbReference>
<comment type="caution">
    <text evidence="5">The sequence shown here is derived from an EMBL/GenBank/DDBJ whole genome shotgun (WGS) entry which is preliminary data.</text>
</comment>
<evidence type="ECO:0000256" key="1">
    <source>
        <dbReference type="ARBA" id="ARBA00023239"/>
    </source>
</evidence>
<dbReference type="PIRSF" id="PIRSF001365">
    <property type="entry name" value="DHDPS"/>
    <property type="match status" value="1"/>
</dbReference>
<dbReference type="Proteomes" id="UP001596417">
    <property type="component" value="Unassembled WGS sequence"/>
</dbReference>
<sequence>MPQTAEFDVDGTLCPLVTPFTDGGVDHAGLTAIIEQTLTAGIDGLVPCGTTGEFASLSSKEYQAVLETTVAAADGVPVVAGTADTSTRGTRSRIEIAADIGADAALITLPYFHTANDPAGYRTFIERIADNSPLPVYLYNIPACTGASIDLDVLEAVADHQRIVGLKDSSGDLNYFTEAVRRTPSNFQLFQGYDSNLLPALFFGATGGINALSNVIPEAFVDAIDAANANDIETAHEIHANQIAPLFQKCIEHGFAPASKAGLVARGVIDSTAVRPPLVTLDAAAQADIAAIVEAVTNDSS</sequence>
<feature type="binding site" evidence="4">
    <location>
        <position position="209"/>
    </location>
    <ligand>
        <name>pyruvate</name>
        <dbReference type="ChEBI" id="CHEBI:15361"/>
    </ligand>
</feature>
<evidence type="ECO:0000313" key="5">
    <source>
        <dbReference type="EMBL" id="MFC7189907.1"/>
    </source>
</evidence>
<keyword evidence="1" id="KW-0456">Lyase</keyword>
<dbReference type="SMART" id="SM01130">
    <property type="entry name" value="DHDPS"/>
    <property type="match status" value="1"/>
</dbReference>
<dbReference type="Pfam" id="PF00701">
    <property type="entry name" value="DHDPS"/>
    <property type="match status" value="1"/>
</dbReference>
<feature type="active site" description="Schiff-base intermediate with substrate" evidence="3">
    <location>
        <position position="167"/>
    </location>
</feature>
<name>A0ABD5YLV0_9EURY</name>
<evidence type="ECO:0000256" key="2">
    <source>
        <dbReference type="ARBA" id="ARBA00023270"/>
    </source>
</evidence>
<dbReference type="CDD" id="cd00408">
    <property type="entry name" value="DHDPS-like"/>
    <property type="match status" value="1"/>
</dbReference>
<dbReference type="PROSITE" id="PS00665">
    <property type="entry name" value="DHDPS_1"/>
    <property type="match status" value="1"/>
</dbReference>
<dbReference type="EMBL" id="JBHTAX010000001">
    <property type="protein sequence ID" value="MFC7189907.1"/>
    <property type="molecule type" value="Genomic_DNA"/>
</dbReference>
<organism evidence="5 6">
    <name type="scientific">Halocatena marina</name>
    <dbReference type="NCBI Taxonomy" id="2934937"/>
    <lineage>
        <taxon>Archaea</taxon>
        <taxon>Methanobacteriati</taxon>
        <taxon>Methanobacteriota</taxon>
        <taxon>Stenosarchaea group</taxon>
        <taxon>Halobacteria</taxon>
        <taxon>Halobacteriales</taxon>
        <taxon>Natronomonadaceae</taxon>
        <taxon>Halocatena</taxon>
    </lineage>
</organism>
<gene>
    <name evidence="5" type="ORF">ACFQL7_08595</name>
</gene>
<feature type="active site" description="Proton donor/acceptor" evidence="3">
    <location>
        <position position="139"/>
    </location>
</feature>
<proteinExistence type="predicted"/>
<dbReference type="PANTHER" id="PTHR12128:SF66">
    <property type="entry name" value="4-HYDROXY-2-OXOGLUTARATE ALDOLASE, MITOCHONDRIAL"/>
    <property type="match status" value="1"/>
</dbReference>
<dbReference type="RefSeq" id="WP_264554693.1">
    <property type="nucleotide sequence ID" value="NZ_CP109979.1"/>
</dbReference>
<dbReference type="GeneID" id="76199473"/>
<keyword evidence="2" id="KW-0704">Schiff base</keyword>
<dbReference type="AlphaFoldDB" id="A0ABD5YLV0"/>
<reference evidence="5 6" key="1">
    <citation type="journal article" date="2019" name="Int. J. Syst. Evol. Microbiol.">
        <title>The Global Catalogue of Microorganisms (GCM) 10K type strain sequencing project: providing services to taxonomists for standard genome sequencing and annotation.</title>
        <authorList>
            <consortium name="The Broad Institute Genomics Platform"/>
            <consortium name="The Broad Institute Genome Sequencing Center for Infectious Disease"/>
            <person name="Wu L."/>
            <person name="Ma J."/>
        </authorList>
    </citation>
    <scope>NUCLEOTIDE SEQUENCE [LARGE SCALE GENOMIC DNA]</scope>
    <source>
        <strain evidence="5 6">RDMS1</strain>
    </source>
</reference>
<dbReference type="Gene3D" id="3.20.20.70">
    <property type="entry name" value="Aldolase class I"/>
    <property type="match status" value="1"/>
</dbReference>
<dbReference type="InterPro" id="IPR002220">
    <property type="entry name" value="DapA-like"/>
</dbReference>
<evidence type="ECO:0000256" key="3">
    <source>
        <dbReference type="PIRSR" id="PIRSR001365-1"/>
    </source>
</evidence>
<keyword evidence="6" id="KW-1185">Reference proteome</keyword>
<dbReference type="PRINTS" id="PR00146">
    <property type="entry name" value="DHPICSNTHASE"/>
</dbReference>
<protein>
    <submittedName>
        <fullName evidence="5">Dihydrodipicolinate synthase family protein</fullName>
    </submittedName>
</protein>
<dbReference type="InterPro" id="IPR020624">
    <property type="entry name" value="Schiff_base-form_aldolases_CS"/>
</dbReference>
<dbReference type="GO" id="GO:0008675">
    <property type="term" value="F:2-dehydro-3-deoxy-phosphogluconate aldolase activity"/>
    <property type="evidence" value="ECO:0007669"/>
    <property type="project" value="UniProtKB-ARBA"/>
</dbReference>
<evidence type="ECO:0000256" key="4">
    <source>
        <dbReference type="PIRSR" id="PIRSR001365-2"/>
    </source>
</evidence>
<feature type="binding site" evidence="4">
    <location>
        <position position="51"/>
    </location>
    <ligand>
        <name>pyruvate</name>
        <dbReference type="ChEBI" id="CHEBI:15361"/>
    </ligand>
</feature>
<dbReference type="GO" id="GO:0044281">
    <property type="term" value="P:small molecule metabolic process"/>
    <property type="evidence" value="ECO:0007669"/>
    <property type="project" value="UniProtKB-ARBA"/>
</dbReference>
<evidence type="ECO:0000313" key="6">
    <source>
        <dbReference type="Proteomes" id="UP001596417"/>
    </source>
</evidence>
<dbReference type="InterPro" id="IPR020625">
    <property type="entry name" value="Schiff_base-form_aldolases_AS"/>
</dbReference>
<accession>A0ABD5YLV0</accession>
<dbReference type="PROSITE" id="PS00666">
    <property type="entry name" value="DHDPS_2"/>
    <property type="match status" value="1"/>
</dbReference>